<dbReference type="InterPro" id="IPR002942">
    <property type="entry name" value="S4_RNA-bd"/>
</dbReference>
<evidence type="ECO:0000256" key="3">
    <source>
        <dbReference type="ARBA" id="ARBA00023235"/>
    </source>
</evidence>
<comment type="caution">
    <text evidence="7">The sequence shown here is derived from an EMBL/GenBank/DDBJ whole genome shotgun (WGS) entry which is preliminary data.</text>
</comment>
<dbReference type="InterPro" id="IPR050188">
    <property type="entry name" value="RluA_PseudoU_synthase"/>
</dbReference>
<dbReference type="SMART" id="SM00363">
    <property type="entry name" value="S4"/>
    <property type="match status" value="1"/>
</dbReference>
<dbReference type="Gene3D" id="3.30.2350.10">
    <property type="entry name" value="Pseudouridine synthase"/>
    <property type="match status" value="1"/>
</dbReference>
<evidence type="ECO:0000256" key="1">
    <source>
        <dbReference type="ARBA" id="ARBA00000073"/>
    </source>
</evidence>
<dbReference type="InterPro" id="IPR036986">
    <property type="entry name" value="S4_RNA-bd_sf"/>
</dbReference>
<dbReference type="SUPFAM" id="SSF55174">
    <property type="entry name" value="Alpha-L RNA-binding motif"/>
    <property type="match status" value="1"/>
</dbReference>
<dbReference type="InterPro" id="IPR006224">
    <property type="entry name" value="PsdUridine_synth_RluA-like_CS"/>
</dbReference>
<evidence type="ECO:0000313" key="7">
    <source>
        <dbReference type="EMBL" id="MDQ0567422.1"/>
    </source>
</evidence>
<dbReference type="PANTHER" id="PTHR21600:SF44">
    <property type="entry name" value="RIBOSOMAL LARGE SUBUNIT PSEUDOURIDINE SYNTHASE D"/>
    <property type="match status" value="1"/>
</dbReference>
<dbReference type="PANTHER" id="PTHR21600">
    <property type="entry name" value="MITOCHONDRIAL RNA PSEUDOURIDINE SYNTHASE"/>
    <property type="match status" value="1"/>
</dbReference>
<dbReference type="NCBIfam" id="TIGR00005">
    <property type="entry name" value="rluA_subfam"/>
    <property type="match status" value="1"/>
</dbReference>
<gene>
    <name evidence="7" type="ORF">J2Z63_000043</name>
</gene>
<comment type="catalytic activity">
    <reaction evidence="1 5">
        <text>a uridine in RNA = a pseudouridine in RNA</text>
        <dbReference type="Rhea" id="RHEA:48348"/>
        <dbReference type="Rhea" id="RHEA-COMP:12068"/>
        <dbReference type="Rhea" id="RHEA-COMP:12069"/>
        <dbReference type="ChEBI" id="CHEBI:65314"/>
        <dbReference type="ChEBI" id="CHEBI:65315"/>
    </reaction>
</comment>
<dbReference type="EMBL" id="JAUSWP010000001">
    <property type="protein sequence ID" value="MDQ0567422.1"/>
    <property type="molecule type" value="Genomic_DNA"/>
</dbReference>
<evidence type="ECO:0000256" key="2">
    <source>
        <dbReference type="ARBA" id="ARBA00010876"/>
    </source>
</evidence>
<keyword evidence="4" id="KW-0694">RNA-binding</keyword>
<keyword evidence="8" id="KW-1185">Reference proteome</keyword>
<dbReference type="PROSITE" id="PS01129">
    <property type="entry name" value="PSI_RLU"/>
    <property type="match status" value="1"/>
</dbReference>
<dbReference type="InterPro" id="IPR020103">
    <property type="entry name" value="PsdUridine_synth_cat_dom_sf"/>
</dbReference>
<dbReference type="EC" id="5.4.99.-" evidence="5"/>
<feature type="domain" description="RNA-binding S4" evidence="6">
    <location>
        <begin position="13"/>
        <end position="80"/>
    </location>
</feature>
<organism evidence="7 8">
    <name type="scientific">Mycoplasma yeatsii</name>
    <dbReference type="NCBI Taxonomy" id="51365"/>
    <lineage>
        <taxon>Bacteria</taxon>
        <taxon>Bacillati</taxon>
        <taxon>Mycoplasmatota</taxon>
        <taxon>Mollicutes</taxon>
        <taxon>Mycoplasmataceae</taxon>
        <taxon>Mycoplasma</taxon>
    </lineage>
</organism>
<dbReference type="Pfam" id="PF00849">
    <property type="entry name" value="PseudoU_synth_2"/>
    <property type="match status" value="1"/>
</dbReference>
<evidence type="ECO:0000259" key="6">
    <source>
        <dbReference type="SMART" id="SM00363"/>
    </source>
</evidence>
<name>A0ABU0NE08_9MOLU</name>
<dbReference type="Gene3D" id="3.10.290.10">
    <property type="entry name" value="RNA-binding S4 domain"/>
    <property type="match status" value="1"/>
</dbReference>
<dbReference type="GO" id="GO:0160140">
    <property type="term" value="F:23S rRNA pseudouridine(1911/1915/1917) synthase activity"/>
    <property type="evidence" value="ECO:0007669"/>
    <property type="project" value="UniProtKB-EC"/>
</dbReference>
<dbReference type="Proteomes" id="UP001236620">
    <property type="component" value="Unassembled WGS sequence"/>
</dbReference>
<dbReference type="PROSITE" id="PS50889">
    <property type="entry name" value="S4"/>
    <property type="match status" value="1"/>
</dbReference>
<evidence type="ECO:0000313" key="8">
    <source>
        <dbReference type="Proteomes" id="UP001236620"/>
    </source>
</evidence>
<dbReference type="RefSeq" id="WP_307443816.1">
    <property type="nucleotide sequence ID" value="NZ_JAUSWP010000001.1"/>
</dbReference>
<dbReference type="CDD" id="cd02869">
    <property type="entry name" value="PseudoU_synth_RluA_like"/>
    <property type="match status" value="1"/>
</dbReference>
<evidence type="ECO:0000256" key="4">
    <source>
        <dbReference type="PROSITE-ProRule" id="PRU00182"/>
    </source>
</evidence>
<dbReference type="CDD" id="cd00165">
    <property type="entry name" value="S4"/>
    <property type="match status" value="1"/>
</dbReference>
<reference evidence="7" key="1">
    <citation type="submission" date="2023-07" db="EMBL/GenBank/DDBJ databases">
        <title>Genomic Encyclopedia of Type Strains, Phase IV (KMG-IV): sequencing the most valuable type-strain genomes for metagenomic binning, comparative biology and taxonomic classification.</title>
        <authorList>
            <person name="Goeker M."/>
        </authorList>
    </citation>
    <scope>NUCLEOTIDE SEQUENCE [LARGE SCALE GENOMIC DNA]</scope>
    <source>
        <strain evidence="7">DSM 22019</strain>
    </source>
</reference>
<proteinExistence type="inferred from homology"/>
<dbReference type="InterPro" id="IPR006145">
    <property type="entry name" value="PsdUridine_synth_RsuA/RluA"/>
</dbReference>
<dbReference type="Pfam" id="PF01479">
    <property type="entry name" value="S4"/>
    <property type="match status" value="1"/>
</dbReference>
<evidence type="ECO:0000256" key="5">
    <source>
        <dbReference type="RuleBase" id="RU362028"/>
    </source>
</evidence>
<keyword evidence="3 5" id="KW-0413">Isomerase</keyword>
<accession>A0ABU0NE08</accession>
<protein>
    <recommendedName>
        <fullName evidence="5">Pseudouridine synthase</fullName>
        <ecNumber evidence="5">5.4.99.-</ecNumber>
    </recommendedName>
</protein>
<comment type="similarity">
    <text evidence="2 5">Belongs to the pseudouridine synthase RluA family.</text>
</comment>
<comment type="function">
    <text evidence="5">Responsible for synthesis of pseudouridine from uracil.</text>
</comment>
<dbReference type="InterPro" id="IPR006225">
    <property type="entry name" value="PsdUridine_synth_RluC/D"/>
</dbReference>
<dbReference type="SUPFAM" id="SSF55120">
    <property type="entry name" value="Pseudouridine synthase"/>
    <property type="match status" value="1"/>
</dbReference>
<sequence>MQQIILNSNEISTRLDKLLVELLSDRDFSRSYIQKLIKEGNVAVGDQTINSNNFVVKPNTEIIINIDDPKPTDIVAQDIPLDIVYQDDDILIINKQNNIVVHPGAGNFDNTIVNALLGSGVELSSINGELRPGIVHRIDKQTTGLLIIAKNDKAHKRLTEMLANHEIYKEYYALVWGVIAKNKGIIDAPIGRHENDRKKMAVTIKNSKHAKTNFEVIQRFDNATLVKCNIETGRTHQIRVHFNFIKHPIINDPVYGRLSEKTTDFGQYLHAYKLSFNHPITNKRIEVIAELPKEFNDKIKELGGV</sequence>